<protein>
    <submittedName>
        <fullName evidence="1">Uncharacterized protein</fullName>
    </submittedName>
</protein>
<dbReference type="AlphaFoldDB" id="A0A5C3R244"/>
<accession>A0A5C3R244</accession>
<dbReference type="EMBL" id="ML178814">
    <property type="protein sequence ID" value="TFL06941.1"/>
    <property type="molecule type" value="Genomic_DNA"/>
</dbReference>
<dbReference type="Proteomes" id="UP000305067">
    <property type="component" value="Unassembled WGS sequence"/>
</dbReference>
<organism evidence="1 2">
    <name type="scientific">Pterulicium gracile</name>
    <dbReference type="NCBI Taxonomy" id="1884261"/>
    <lineage>
        <taxon>Eukaryota</taxon>
        <taxon>Fungi</taxon>
        <taxon>Dikarya</taxon>
        <taxon>Basidiomycota</taxon>
        <taxon>Agaricomycotina</taxon>
        <taxon>Agaricomycetes</taxon>
        <taxon>Agaricomycetidae</taxon>
        <taxon>Agaricales</taxon>
        <taxon>Pleurotineae</taxon>
        <taxon>Pterulaceae</taxon>
        <taxon>Pterulicium</taxon>
    </lineage>
</organism>
<gene>
    <name evidence="1" type="ORF">BDV98DRAFT_556944</name>
</gene>
<sequence length="63" mass="7104">MSSAALRPVVPLFLHPDSAKQHHSAPRLRLRLHRHSTQFEHGMAQARYVSHNVGTGCILVKVR</sequence>
<proteinExistence type="predicted"/>
<evidence type="ECO:0000313" key="2">
    <source>
        <dbReference type="Proteomes" id="UP000305067"/>
    </source>
</evidence>
<reference evidence="1 2" key="1">
    <citation type="journal article" date="2019" name="Nat. Ecol. Evol.">
        <title>Megaphylogeny resolves global patterns of mushroom evolution.</title>
        <authorList>
            <person name="Varga T."/>
            <person name="Krizsan K."/>
            <person name="Foldi C."/>
            <person name="Dima B."/>
            <person name="Sanchez-Garcia M."/>
            <person name="Sanchez-Ramirez S."/>
            <person name="Szollosi G.J."/>
            <person name="Szarkandi J.G."/>
            <person name="Papp V."/>
            <person name="Albert L."/>
            <person name="Andreopoulos W."/>
            <person name="Angelini C."/>
            <person name="Antonin V."/>
            <person name="Barry K.W."/>
            <person name="Bougher N.L."/>
            <person name="Buchanan P."/>
            <person name="Buyck B."/>
            <person name="Bense V."/>
            <person name="Catcheside P."/>
            <person name="Chovatia M."/>
            <person name="Cooper J."/>
            <person name="Damon W."/>
            <person name="Desjardin D."/>
            <person name="Finy P."/>
            <person name="Geml J."/>
            <person name="Haridas S."/>
            <person name="Hughes K."/>
            <person name="Justo A."/>
            <person name="Karasinski D."/>
            <person name="Kautmanova I."/>
            <person name="Kiss B."/>
            <person name="Kocsube S."/>
            <person name="Kotiranta H."/>
            <person name="LaButti K.M."/>
            <person name="Lechner B.E."/>
            <person name="Liimatainen K."/>
            <person name="Lipzen A."/>
            <person name="Lukacs Z."/>
            <person name="Mihaltcheva S."/>
            <person name="Morgado L.N."/>
            <person name="Niskanen T."/>
            <person name="Noordeloos M.E."/>
            <person name="Ohm R.A."/>
            <person name="Ortiz-Santana B."/>
            <person name="Ovrebo C."/>
            <person name="Racz N."/>
            <person name="Riley R."/>
            <person name="Savchenko A."/>
            <person name="Shiryaev A."/>
            <person name="Soop K."/>
            <person name="Spirin V."/>
            <person name="Szebenyi C."/>
            <person name="Tomsovsky M."/>
            <person name="Tulloss R.E."/>
            <person name="Uehling J."/>
            <person name="Grigoriev I.V."/>
            <person name="Vagvolgyi C."/>
            <person name="Papp T."/>
            <person name="Martin F.M."/>
            <person name="Miettinen O."/>
            <person name="Hibbett D.S."/>
            <person name="Nagy L.G."/>
        </authorList>
    </citation>
    <scope>NUCLEOTIDE SEQUENCE [LARGE SCALE GENOMIC DNA]</scope>
    <source>
        <strain evidence="1 2">CBS 309.79</strain>
    </source>
</reference>
<keyword evidence="2" id="KW-1185">Reference proteome</keyword>
<name>A0A5C3R244_9AGAR</name>
<evidence type="ECO:0000313" key="1">
    <source>
        <dbReference type="EMBL" id="TFL06941.1"/>
    </source>
</evidence>